<dbReference type="Gene3D" id="1.10.940.10">
    <property type="entry name" value="NusB-like"/>
    <property type="match status" value="1"/>
</dbReference>
<dbReference type="HAMAP" id="MF_00073">
    <property type="entry name" value="NusB"/>
    <property type="match status" value="1"/>
</dbReference>
<dbReference type="Pfam" id="PF01029">
    <property type="entry name" value="NusB"/>
    <property type="match status" value="1"/>
</dbReference>
<dbReference type="Proteomes" id="UP001299220">
    <property type="component" value="Unassembled WGS sequence"/>
</dbReference>
<comment type="similarity">
    <text evidence="1 6">Belongs to the NusB family.</text>
</comment>
<dbReference type="RefSeq" id="WP_235322690.1">
    <property type="nucleotide sequence ID" value="NZ_JAFBIT010000001.1"/>
</dbReference>
<dbReference type="EMBL" id="JAFBIT010000001">
    <property type="protein sequence ID" value="MCF2651683.1"/>
    <property type="molecule type" value="Genomic_DNA"/>
</dbReference>
<name>A0ABS9CM51_9FIRM</name>
<keyword evidence="2 6" id="KW-0889">Transcription antitermination</keyword>
<keyword evidence="3 6" id="KW-0694">RNA-binding</keyword>
<reference evidence="8 9" key="1">
    <citation type="submission" date="2020-12" db="EMBL/GenBank/DDBJ databases">
        <title>Whole genome sequences of gut porcine anaerobes.</title>
        <authorList>
            <person name="Kubasova T."/>
            <person name="Jahodarova E."/>
            <person name="Rychlik I."/>
        </authorList>
    </citation>
    <scope>NUCLEOTIDE SEQUENCE [LARGE SCALE GENOMIC DNA]</scope>
    <source>
        <strain evidence="8 9">An867</strain>
    </source>
</reference>
<evidence type="ECO:0000256" key="2">
    <source>
        <dbReference type="ARBA" id="ARBA00022814"/>
    </source>
</evidence>
<evidence type="ECO:0000313" key="9">
    <source>
        <dbReference type="Proteomes" id="UP001299220"/>
    </source>
</evidence>
<feature type="domain" description="NusB/RsmB/TIM44" evidence="7">
    <location>
        <begin position="6"/>
        <end position="131"/>
    </location>
</feature>
<proteinExistence type="inferred from homology"/>
<evidence type="ECO:0000259" key="7">
    <source>
        <dbReference type="Pfam" id="PF01029"/>
    </source>
</evidence>
<keyword evidence="4 6" id="KW-0805">Transcription regulation</keyword>
<evidence type="ECO:0000256" key="5">
    <source>
        <dbReference type="ARBA" id="ARBA00023163"/>
    </source>
</evidence>
<dbReference type="InterPro" id="IPR006027">
    <property type="entry name" value="NusB_RsmB_TIM44"/>
</dbReference>
<sequence length="139" mass="15693">MKTRRESREQAFVLLFEKTMTNDSMEDIIEMAVEARGIEMDTYCEKLTSLAELHLDEIDALIEQNIRGWSLRRLSKVTLTILRLAVCEIKFLCTKDVPVSVSINEAVELAKTYGNEKDASYVNGVLSTIAKTLCEAENA</sequence>
<evidence type="ECO:0000256" key="3">
    <source>
        <dbReference type="ARBA" id="ARBA00022884"/>
    </source>
</evidence>
<organism evidence="8 9">
    <name type="scientific">Anaeromassilibacillus senegalensis</name>
    <dbReference type="NCBI Taxonomy" id="1673717"/>
    <lineage>
        <taxon>Bacteria</taxon>
        <taxon>Bacillati</taxon>
        <taxon>Bacillota</taxon>
        <taxon>Clostridia</taxon>
        <taxon>Eubacteriales</taxon>
        <taxon>Acutalibacteraceae</taxon>
        <taxon>Anaeromassilibacillus</taxon>
    </lineage>
</organism>
<keyword evidence="9" id="KW-1185">Reference proteome</keyword>
<evidence type="ECO:0000256" key="6">
    <source>
        <dbReference type="HAMAP-Rule" id="MF_00073"/>
    </source>
</evidence>
<dbReference type="SUPFAM" id="SSF48013">
    <property type="entry name" value="NusB-like"/>
    <property type="match status" value="1"/>
</dbReference>
<comment type="function">
    <text evidence="6">Involved in transcription antitermination. Required for transcription of ribosomal RNA (rRNA) genes. Binds specifically to the boxA antiterminator sequence of the ribosomal RNA (rrn) operons.</text>
</comment>
<dbReference type="InterPro" id="IPR035926">
    <property type="entry name" value="NusB-like_sf"/>
</dbReference>
<protein>
    <recommendedName>
        <fullName evidence="6">Transcription antitermination protein NusB</fullName>
    </recommendedName>
    <alternativeName>
        <fullName evidence="6">Antitermination factor NusB</fullName>
    </alternativeName>
</protein>
<evidence type="ECO:0000313" key="8">
    <source>
        <dbReference type="EMBL" id="MCF2651683.1"/>
    </source>
</evidence>
<evidence type="ECO:0000256" key="1">
    <source>
        <dbReference type="ARBA" id="ARBA00005952"/>
    </source>
</evidence>
<comment type="caution">
    <text evidence="8">The sequence shown here is derived from an EMBL/GenBank/DDBJ whole genome shotgun (WGS) entry which is preliminary data.</text>
</comment>
<evidence type="ECO:0000256" key="4">
    <source>
        <dbReference type="ARBA" id="ARBA00023015"/>
    </source>
</evidence>
<accession>A0ABS9CM51</accession>
<dbReference type="NCBIfam" id="TIGR01951">
    <property type="entry name" value="nusB"/>
    <property type="match status" value="1"/>
</dbReference>
<dbReference type="InterPro" id="IPR011605">
    <property type="entry name" value="NusB_fam"/>
</dbReference>
<keyword evidence="5 6" id="KW-0804">Transcription</keyword>
<dbReference type="PANTHER" id="PTHR11078">
    <property type="entry name" value="N UTILIZATION SUBSTANCE PROTEIN B-RELATED"/>
    <property type="match status" value="1"/>
</dbReference>
<gene>
    <name evidence="6 8" type="primary">nusB</name>
    <name evidence="8" type="ORF">JQM67_03625</name>
</gene>
<dbReference type="PANTHER" id="PTHR11078:SF3">
    <property type="entry name" value="ANTITERMINATION NUSB DOMAIN-CONTAINING PROTEIN"/>
    <property type="match status" value="1"/>
</dbReference>